<feature type="region of interest" description="Disordered" evidence="3">
    <location>
        <begin position="733"/>
        <end position="765"/>
    </location>
</feature>
<sequence>MAAETLNFGPEWLRALSSGGSVASPPPSPAMPKYKLADYRYGREEMLALYVKENKVPDELQDKEFAAVLQEEPLQPLALEPLTEEEQRNFSLSVNSVAVLRLMGKGAGPAPGGASRGRGSTRSRGRGRGDSCFYQRSIEEGDGAFGRNPREIQRSQSWDDRGERRFEKSARRDGARSGFEEGGAGPRKEHARSDSENWRSLREEQEEEEEGSWRLGAGPRRDGDRWRSSSPDGGPRSAGWREHGDRRRKFEFDLRGDRGGCGEEEGRGGGSSSHLRRCRGPDGFDDDKDGLPEWCLDDEDEEMGTFDASGAFLPLKKGPKESIPEEQELDFQGLEEEEEEPAEGLDEEGPEAGAKELTPLPPSEKSSSPSPLATLGPLWGANGEGGDAVEKDLPVTEGDDLRGMQLSPGVGSPPGPPGDLEDDEGLKHLQQEAEKLVASLQDSSLEEEQFTAAMHTQGLRHSAAATALPLSHGAARKWFYKDPQGEIQGPFTTQEMAEWFQAGYFSMALLVKRGCDEGFQPLGEVIKMWGRVPFAPGPSPPPLLGNMDQERLKKQQELAAAALYQQLQHQQFLQLVNSRPLQQCGLREKVALGDLTPPQQQQLTTFLQQLQALKPPRSGDQNLLPTMNRSLSVPDSGSLWDIHTSASSQSGGEASLWDIPINSSTQGPILEQLQLQHKFQERREVELRVKREEEERKRREEKRRQQQQEEQKRRQEEEELFRRKQTLLELQLESERQLHKQPLPRESSRAQASNHRVLGGLGTTPVNQWISESGPLWGGPDKSGGSSVGLGLWEDTIKSSGSVARSLGLKNSRSSPSLSDSYSHLSGRPVRKKTEEEEKLLKLLQGIPRPQDGFTQWCEQMLHTLSTTGSLDVPMAVAILKEVESPYDVHDYIRSCLGDTLEAKEFAKQFLERRAKQKASQQRQQQQEAWLSSGSLQTAFQTNHSTKLGPGEGSKAKRRALMLHSDPSILGYSLHGPSGEIESVDDY</sequence>
<organism evidence="5 6">
    <name type="scientific">Myotis brandtii</name>
    <name type="common">Brandt's bat</name>
    <dbReference type="NCBI Taxonomy" id="109478"/>
    <lineage>
        <taxon>Eukaryota</taxon>
        <taxon>Metazoa</taxon>
        <taxon>Chordata</taxon>
        <taxon>Craniata</taxon>
        <taxon>Vertebrata</taxon>
        <taxon>Euteleostomi</taxon>
        <taxon>Mammalia</taxon>
        <taxon>Eutheria</taxon>
        <taxon>Laurasiatheria</taxon>
        <taxon>Chiroptera</taxon>
        <taxon>Yangochiroptera</taxon>
        <taxon>Vespertilionidae</taxon>
        <taxon>Myotis</taxon>
    </lineage>
</organism>
<evidence type="ECO:0000256" key="3">
    <source>
        <dbReference type="SAM" id="MobiDB-lite"/>
    </source>
</evidence>
<evidence type="ECO:0000256" key="1">
    <source>
        <dbReference type="ARBA" id="ARBA00022553"/>
    </source>
</evidence>
<dbReference type="Gene3D" id="3.30.1490.40">
    <property type="match status" value="1"/>
</dbReference>
<dbReference type="PROSITE" id="PS50829">
    <property type="entry name" value="GYF"/>
    <property type="match status" value="1"/>
</dbReference>
<feature type="compositionally biased region" description="Acidic residues" evidence="3">
    <location>
        <begin position="324"/>
        <end position="350"/>
    </location>
</feature>
<evidence type="ECO:0000313" key="6">
    <source>
        <dbReference type="Proteomes" id="UP000052978"/>
    </source>
</evidence>
<dbReference type="SMART" id="SM00444">
    <property type="entry name" value="GYF"/>
    <property type="match status" value="1"/>
</dbReference>
<dbReference type="GO" id="GO:0005829">
    <property type="term" value="C:cytosol"/>
    <property type="evidence" value="ECO:0007669"/>
    <property type="project" value="TreeGrafter"/>
</dbReference>
<feature type="region of interest" description="Disordered" evidence="3">
    <location>
        <begin position="968"/>
        <end position="987"/>
    </location>
</feature>
<feature type="compositionally biased region" description="Acidic residues" evidence="3">
    <location>
        <begin position="295"/>
        <end position="304"/>
    </location>
</feature>
<feature type="region of interest" description="Disordered" evidence="3">
    <location>
        <begin position="104"/>
        <end position="423"/>
    </location>
</feature>
<feature type="compositionally biased region" description="Basic and acidic residues" evidence="3">
    <location>
        <begin position="186"/>
        <end position="203"/>
    </location>
</feature>
<protein>
    <submittedName>
        <fullName evidence="5">PERQ amino acid-rich with GYF domain-containing protein 1</fullName>
    </submittedName>
</protein>
<evidence type="ECO:0000259" key="4">
    <source>
        <dbReference type="PROSITE" id="PS50829"/>
    </source>
</evidence>
<dbReference type="AlphaFoldDB" id="S7NGS0"/>
<dbReference type="eggNOG" id="KOG1862">
    <property type="taxonomic scope" value="Eukaryota"/>
</dbReference>
<feature type="domain" description="GYF" evidence="4">
    <location>
        <begin position="475"/>
        <end position="523"/>
    </location>
</feature>
<gene>
    <name evidence="5" type="ORF">D623_10015177</name>
</gene>
<evidence type="ECO:0000256" key="2">
    <source>
        <dbReference type="ARBA" id="ARBA00038015"/>
    </source>
</evidence>
<feature type="compositionally biased region" description="Basic and acidic residues" evidence="3">
    <location>
        <begin position="148"/>
        <end position="179"/>
    </location>
</feature>
<dbReference type="InterPro" id="IPR035445">
    <property type="entry name" value="GYF-like_dom_sf"/>
</dbReference>
<dbReference type="Pfam" id="PF02213">
    <property type="entry name" value="GYF"/>
    <property type="match status" value="1"/>
</dbReference>
<dbReference type="GO" id="GO:0048009">
    <property type="term" value="P:insulin-like growth factor receptor signaling pathway"/>
    <property type="evidence" value="ECO:0007669"/>
    <property type="project" value="TreeGrafter"/>
</dbReference>
<dbReference type="CDD" id="cd00072">
    <property type="entry name" value="GYF"/>
    <property type="match status" value="1"/>
</dbReference>
<feature type="compositionally biased region" description="Basic and acidic residues" evidence="3">
    <location>
        <begin position="239"/>
        <end position="267"/>
    </location>
</feature>
<keyword evidence="6" id="KW-1185">Reference proteome</keyword>
<feature type="compositionally biased region" description="Gly residues" evidence="3">
    <location>
        <begin position="105"/>
        <end position="116"/>
    </location>
</feature>
<feature type="region of interest" description="Disordered" evidence="3">
    <location>
        <begin position="807"/>
        <end position="834"/>
    </location>
</feature>
<dbReference type="SUPFAM" id="SSF55277">
    <property type="entry name" value="GYF domain"/>
    <property type="match status" value="1"/>
</dbReference>
<dbReference type="Proteomes" id="UP000052978">
    <property type="component" value="Unassembled WGS sequence"/>
</dbReference>
<dbReference type="InterPro" id="IPR051640">
    <property type="entry name" value="GRB10-interact_GYF"/>
</dbReference>
<feature type="compositionally biased region" description="Basic and acidic residues" evidence="3">
    <location>
        <begin position="388"/>
        <end position="402"/>
    </location>
</feature>
<name>S7NGS0_MYOBR</name>
<proteinExistence type="inferred from homology"/>
<comment type="similarity">
    <text evidence="2">Belongs to the GIGYF family.</text>
</comment>
<accession>S7NGS0</accession>
<evidence type="ECO:0000313" key="5">
    <source>
        <dbReference type="EMBL" id="EPQ15700.1"/>
    </source>
</evidence>
<dbReference type="EMBL" id="KE164168">
    <property type="protein sequence ID" value="EPQ15700.1"/>
    <property type="molecule type" value="Genomic_DNA"/>
</dbReference>
<feature type="region of interest" description="Disordered" evidence="3">
    <location>
        <begin position="691"/>
        <end position="717"/>
    </location>
</feature>
<reference evidence="5 6" key="1">
    <citation type="journal article" date="2013" name="Nat. Commun.">
        <title>Genome analysis reveals insights into physiology and longevity of the Brandt's bat Myotis brandtii.</title>
        <authorList>
            <person name="Seim I."/>
            <person name="Fang X."/>
            <person name="Xiong Z."/>
            <person name="Lobanov A.V."/>
            <person name="Huang Z."/>
            <person name="Ma S."/>
            <person name="Feng Y."/>
            <person name="Turanov A.A."/>
            <person name="Zhu Y."/>
            <person name="Lenz T.L."/>
            <person name="Gerashchenko M.V."/>
            <person name="Fan D."/>
            <person name="Hee Yim S."/>
            <person name="Yao X."/>
            <person name="Jordan D."/>
            <person name="Xiong Y."/>
            <person name="Ma Y."/>
            <person name="Lyapunov A.N."/>
            <person name="Chen G."/>
            <person name="Kulakova O.I."/>
            <person name="Sun Y."/>
            <person name="Lee S.G."/>
            <person name="Bronson R.T."/>
            <person name="Moskalev A.A."/>
            <person name="Sunyaev S.R."/>
            <person name="Zhang G."/>
            <person name="Krogh A."/>
            <person name="Wang J."/>
            <person name="Gladyshev V.N."/>
        </authorList>
    </citation>
    <scope>NUCLEOTIDE SEQUENCE [LARGE SCALE GENOMIC DNA]</scope>
</reference>
<dbReference type="PANTHER" id="PTHR14445">
    <property type="entry name" value="GRB10 INTERACTING GYF PROTEIN"/>
    <property type="match status" value="1"/>
</dbReference>
<dbReference type="InterPro" id="IPR003169">
    <property type="entry name" value="GYF"/>
</dbReference>
<keyword evidence="1" id="KW-0597">Phosphoprotein</keyword>
<feature type="compositionally biased region" description="Low complexity" evidence="3">
    <location>
        <begin position="809"/>
        <end position="826"/>
    </location>
</feature>
<dbReference type="PANTHER" id="PTHR14445:SF37">
    <property type="entry name" value="GRB10-INTERACTING GYF PROTEIN 1"/>
    <property type="match status" value="1"/>
</dbReference>
<dbReference type="FunFam" id="3.30.1490.40:FF:000001">
    <property type="entry name" value="GRB10-interacting GYF protein 2 isoform X1"/>
    <property type="match status" value="1"/>
</dbReference>